<evidence type="ECO:0008006" key="4">
    <source>
        <dbReference type="Google" id="ProtNLM"/>
    </source>
</evidence>
<gene>
    <name evidence="2" type="ORF">ACFFJ8_13675</name>
</gene>
<organism evidence="2 3">
    <name type="scientific">Paenibacillus mendelii</name>
    <dbReference type="NCBI Taxonomy" id="206163"/>
    <lineage>
        <taxon>Bacteria</taxon>
        <taxon>Bacillati</taxon>
        <taxon>Bacillota</taxon>
        <taxon>Bacilli</taxon>
        <taxon>Bacillales</taxon>
        <taxon>Paenibacillaceae</taxon>
        <taxon>Paenibacillus</taxon>
    </lineage>
</organism>
<dbReference type="RefSeq" id="WP_256555212.1">
    <property type="nucleotide sequence ID" value="NZ_JANHOF010000003.1"/>
</dbReference>
<evidence type="ECO:0000256" key="1">
    <source>
        <dbReference type="SAM" id="MobiDB-lite"/>
    </source>
</evidence>
<accession>A0ABV6J971</accession>
<comment type="caution">
    <text evidence="2">The sequence shown here is derived from an EMBL/GenBank/DDBJ whole genome shotgun (WGS) entry which is preliminary data.</text>
</comment>
<protein>
    <recommendedName>
        <fullName evidence="4">ABC transporter substrate-binding protein</fullName>
    </recommendedName>
</protein>
<name>A0ABV6J971_9BACL</name>
<sequence>MKKSYLVVVALLLSITLVLSGCGSSKEEKSENTGGNVGSKPEAAVKDVKLSLRHTQIKETS</sequence>
<dbReference type="Proteomes" id="UP001589818">
    <property type="component" value="Unassembled WGS sequence"/>
</dbReference>
<reference evidence="2 3" key="1">
    <citation type="submission" date="2024-09" db="EMBL/GenBank/DDBJ databases">
        <authorList>
            <person name="Sun Q."/>
            <person name="Mori K."/>
        </authorList>
    </citation>
    <scope>NUCLEOTIDE SEQUENCE [LARGE SCALE GENOMIC DNA]</scope>
    <source>
        <strain evidence="2 3">CCM 4839</strain>
    </source>
</reference>
<dbReference type="PROSITE" id="PS51257">
    <property type="entry name" value="PROKAR_LIPOPROTEIN"/>
    <property type="match status" value="1"/>
</dbReference>
<dbReference type="EMBL" id="JBHLVF010000017">
    <property type="protein sequence ID" value="MFC0392418.1"/>
    <property type="molecule type" value="Genomic_DNA"/>
</dbReference>
<evidence type="ECO:0000313" key="3">
    <source>
        <dbReference type="Proteomes" id="UP001589818"/>
    </source>
</evidence>
<evidence type="ECO:0000313" key="2">
    <source>
        <dbReference type="EMBL" id="MFC0392418.1"/>
    </source>
</evidence>
<feature type="region of interest" description="Disordered" evidence="1">
    <location>
        <begin position="23"/>
        <end position="44"/>
    </location>
</feature>
<proteinExistence type="predicted"/>
<keyword evidence="3" id="KW-1185">Reference proteome</keyword>